<sequence length="774" mass="88963">MQINCVTSQHQPENHKPVRVMWLIHDADVKKFEIAMLKTLGIHEIYLPKISPVSCTHIPDAIDYSEDAGLNIPEEKISLLNHTDWYSTPDDEAIAIANDYFDIAFIHWGGAGISRFVNQFKGTLILRAYGIPNELAYSSIINLHLLNSCSNPRLVRSLGSRFWFGEAFENIKANEPEYIKKRAIYLPVGLTEPAMAESWEGSDRSIFFVCPDLARNSYNKKTQEKFSKDFAGFPYVIAGEQQFMPKNANNILRFQPKAEHEVNLREMRVMFYYNEEQRYLHKYPLEAIQSGMPLIFMAGGVLDQLGGSNLPGRCLNISDAQEKIKRILNDDWDFINEIRKTQLSILEQVSWKHCESAWRNSFTQVLKELSKPQQQRPAFTLAPRKKIAVILPIGYRGGTLKAAKLITQALYQGSREWQEPAEVVFFHLDEPGIYSEEDWDTLFPGVQRRSYQWKILSSPEARRAMRYAGYDDWEPTSRSYCVPDDGINDSLDCDLWIVVSDRMNLPLLPIRPNLYIIYDCIQRYIPAILPSDDIGCIEAVRQANGVLVTTQFTKEDAHQYFGIEPEKVKQVPMLMDLFKKEESWPIPEEPYFLWTTNKALHKNLENALTALYIYYTRLDGKFACHVTGVNAQDILETVSTQTRQNISALTNLQEKIIFWGELSELEYQKKLAGAKFLWHPCRIDNGTGSVVEAASLNVPSLSSDYPAMREMNETFGLNLTWMNPDNPGLMAARLKEMENNYQPMKKLLPADAKLAERQVEKLANEYWRVVRECL</sequence>
<dbReference type="PATRIC" id="fig|45073.5.peg.858"/>
<dbReference type="AlphaFoldDB" id="A0A0W0Y5L5"/>
<dbReference type="PANTHER" id="PTHR46401">
    <property type="entry name" value="GLYCOSYLTRANSFERASE WBBK-RELATED"/>
    <property type="match status" value="1"/>
</dbReference>
<evidence type="ECO:0000313" key="2">
    <source>
        <dbReference type="EMBL" id="KTD51967.1"/>
    </source>
</evidence>
<dbReference type="GO" id="GO:0016757">
    <property type="term" value="F:glycosyltransferase activity"/>
    <property type="evidence" value="ECO:0007669"/>
    <property type="project" value="InterPro"/>
</dbReference>
<dbReference type="OrthoDB" id="8479354at2"/>
<dbReference type="Proteomes" id="UP000054618">
    <property type="component" value="Unassembled WGS sequence"/>
</dbReference>
<dbReference type="SUPFAM" id="SSF53756">
    <property type="entry name" value="UDP-Glycosyltransferase/glycogen phosphorylase"/>
    <property type="match status" value="1"/>
</dbReference>
<name>A0A0W0Y5L5_9GAMM</name>
<dbReference type="InterPro" id="IPR001296">
    <property type="entry name" value="Glyco_trans_1"/>
</dbReference>
<dbReference type="Gene3D" id="3.40.50.2000">
    <property type="entry name" value="Glycogen Phosphorylase B"/>
    <property type="match status" value="1"/>
</dbReference>
<accession>A0A0W0Y5L5</accession>
<feature type="domain" description="Glycosyl transferase family 1" evidence="1">
    <location>
        <begin position="582"/>
        <end position="745"/>
    </location>
</feature>
<keyword evidence="2" id="KW-0808">Transferase</keyword>
<dbReference type="RefSeq" id="WP_065236121.1">
    <property type="nucleotide sequence ID" value="NZ_CAAAIK010000015.1"/>
</dbReference>
<keyword evidence="3" id="KW-1185">Reference proteome</keyword>
<proteinExistence type="predicted"/>
<gene>
    <name evidence="2" type="ORF">Lqui_0811</name>
</gene>
<protein>
    <submittedName>
        <fullName evidence="2">Glycosyl transferases group 1</fullName>
    </submittedName>
</protein>
<evidence type="ECO:0000313" key="3">
    <source>
        <dbReference type="Proteomes" id="UP000054618"/>
    </source>
</evidence>
<organism evidence="2 3">
    <name type="scientific">Legionella quinlivanii</name>
    <dbReference type="NCBI Taxonomy" id="45073"/>
    <lineage>
        <taxon>Bacteria</taxon>
        <taxon>Pseudomonadati</taxon>
        <taxon>Pseudomonadota</taxon>
        <taxon>Gammaproteobacteria</taxon>
        <taxon>Legionellales</taxon>
        <taxon>Legionellaceae</taxon>
        <taxon>Legionella</taxon>
    </lineage>
</organism>
<dbReference type="EMBL" id="LNYS01000006">
    <property type="protein sequence ID" value="KTD51967.1"/>
    <property type="molecule type" value="Genomic_DNA"/>
</dbReference>
<reference evidence="2 3" key="1">
    <citation type="submission" date="2015-11" db="EMBL/GenBank/DDBJ databases">
        <title>Genomic analysis of 38 Legionella species identifies large and diverse effector repertoires.</title>
        <authorList>
            <person name="Burstein D."/>
            <person name="Amaro F."/>
            <person name="Zusman T."/>
            <person name="Lifshitz Z."/>
            <person name="Cohen O."/>
            <person name="Gilbert J.A."/>
            <person name="Pupko T."/>
            <person name="Shuman H.A."/>
            <person name="Segal G."/>
        </authorList>
    </citation>
    <scope>NUCLEOTIDE SEQUENCE [LARGE SCALE GENOMIC DNA]</scope>
    <source>
        <strain evidence="2 3">CDC#1442-AUS-E</strain>
    </source>
</reference>
<dbReference type="Pfam" id="PF00534">
    <property type="entry name" value="Glycos_transf_1"/>
    <property type="match status" value="1"/>
</dbReference>
<comment type="caution">
    <text evidence="2">The sequence shown here is derived from an EMBL/GenBank/DDBJ whole genome shotgun (WGS) entry which is preliminary data.</text>
</comment>
<dbReference type="STRING" id="45073.Lqui_0811"/>
<evidence type="ECO:0000259" key="1">
    <source>
        <dbReference type="Pfam" id="PF00534"/>
    </source>
</evidence>
<dbReference type="PANTHER" id="PTHR46401:SF8">
    <property type="entry name" value="BLL6006 PROTEIN"/>
    <property type="match status" value="1"/>
</dbReference>